<evidence type="ECO:0000256" key="7">
    <source>
        <dbReference type="ARBA" id="ARBA00022741"/>
    </source>
</evidence>
<evidence type="ECO:0000313" key="15">
    <source>
        <dbReference type="EMBL" id="MDP9904846.1"/>
    </source>
</evidence>
<keyword evidence="10 11" id="KW-0472">Membrane</keyword>
<dbReference type="PANTHER" id="PTHR43297">
    <property type="entry name" value="OLIGOPEPTIDE TRANSPORT ATP-BINDING PROTEIN APPD"/>
    <property type="match status" value="1"/>
</dbReference>
<comment type="similarity">
    <text evidence="11">Belongs to the binding-protein-dependent transport system permease family.</text>
</comment>
<reference evidence="15 17" key="1">
    <citation type="submission" date="2023-07" db="EMBL/GenBank/DDBJ databases">
        <title>Sorghum-associated microbial communities from plants grown in Nebraska, USA.</title>
        <authorList>
            <person name="Schachtman D."/>
        </authorList>
    </citation>
    <scope>NUCLEOTIDE SEQUENCE</scope>
    <source>
        <strain evidence="15">DS1006</strain>
        <strain evidence="16 17">DS1016</strain>
    </source>
</reference>
<feature type="transmembrane region" description="Helical" evidence="11">
    <location>
        <begin position="89"/>
        <end position="113"/>
    </location>
</feature>
<dbReference type="InterPro" id="IPR027417">
    <property type="entry name" value="P-loop_NTPase"/>
</dbReference>
<evidence type="ECO:0000313" key="18">
    <source>
        <dbReference type="Proteomes" id="UP001242995"/>
    </source>
</evidence>
<organism evidence="15 18">
    <name type="scientific">Arthrobacter bambusae</name>
    <dbReference type="NCBI Taxonomy" id="1338426"/>
    <lineage>
        <taxon>Bacteria</taxon>
        <taxon>Bacillati</taxon>
        <taxon>Actinomycetota</taxon>
        <taxon>Actinomycetes</taxon>
        <taxon>Micrococcales</taxon>
        <taxon>Micrococcaceae</taxon>
        <taxon>Arthrobacter</taxon>
    </lineage>
</organism>
<dbReference type="InterPro" id="IPR017871">
    <property type="entry name" value="ABC_transporter-like_CS"/>
</dbReference>
<dbReference type="Pfam" id="PF00005">
    <property type="entry name" value="ABC_tran"/>
    <property type="match status" value="1"/>
</dbReference>
<keyword evidence="4 11" id="KW-0813">Transport</keyword>
<feature type="domain" description="ABC transporter" evidence="13">
    <location>
        <begin position="332"/>
        <end position="583"/>
    </location>
</feature>
<dbReference type="GO" id="GO:0055085">
    <property type="term" value="P:transmembrane transport"/>
    <property type="evidence" value="ECO:0007669"/>
    <property type="project" value="InterPro"/>
</dbReference>
<comment type="subcellular location">
    <subcellularLocation>
        <location evidence="11">Cell membrane</location>
        <topology evidence="11">Multi-pass membrane protein</topology>
    </subcellularLocation>
    <subcellularLocation>
        <location evidence="2">Cell membrane</location>
        <topology evidence="2">Peripheral membrane protein</topology>
    </subcellularLocation>
    <subcellularLocation>
        <location evidence="1">Membrane</location>
        <topology evidence="1">Multi-pass membrane protein</topology>
    </subcellularLocation>
</comment>
<dbReference type="PANTHER" id="PTHR43297:SF2">
    <property type="entry name" value="DIPEPTIDE TRANSPORT ATP-BINDING PROTEIN DPPD"/>
    <property type="match status" value="1"/>
</dbReference>
<dbReference type="Proteomes" id="UP001230951">
    <property type="component" value="Unassembled WGS sequence"/>
</dbReference>
<evidence type="ECO:0000259" key="14">
    <source>
        <dbReference type="PROSITE" id="PS50928"/>
    </source>
</evidence>
<keyword evidence="8" id="KW-0067">ATP-binding</keyword>
<dbReference type="SUPFAM" id="SSF161098">
    <property type="entry name" value="MetI-like"/>
    <property type="match status" value="1"/>
</dbReference>
<keyword evidence="17" id="KW-1185">Reference proteome</keyword>
<dbReference type="EMBL" id="JAUSTF010000004">
    <property type="protein sequence ID" value="MDQ0180725.1"/>
    <property type="molecule type" value="Genomic_DNA"/>
</dbReference>
<feature type="compositionally biased region" description="Polar residues" evidence="12">
    <location>
        <begin position="604"/>
        <end position="620"/>
    </location>
</feature>
<dbReference type="AlphaFoldDB" id="A0AAW8DH74"/>
<comment type="similarity">
    <text evidence="3">Belongs to the ABC transporter superfamily.</text>
</comment>
<protein>
    <submittedName>
        <fullName evidence="15">ABC-type dipeptide/oligopeptide/nickel transport system ATPase component/ABC-type dipeptide/oligopeptide/nickel transport system permease subunit</fullName>
    </submittedName>
</protein>
<evidence type="ECO:0000313" key="16">
    <source>
        <dbReference type="EMBL" id="MDQ0180725.1"/>
    </source>
</evidence>
<feature type="region of interest" description="Disordered" evidence="12">
    <location>
        <begin position="593"/>
        <end position="620"/>
    </location>
</feature>
<evidence type="ECO:0000259" key="13">
    <source>
        <dbReference type="PROSITE" id="PS50893"/>
    </source>
</evidence>
<dbReference type="CDD" id="cd06261">
    <property type="entry name" value="TM_PBP2"/>
    <property type="match status" value="1"/>
</dbReference>
<keyword evidence="6 11" id="KW-0812">Transmembrane</keyword>
<keyword evidence="5" id="KW-1003">Cell membrane</keyword>
<accession>A0AAW8DH74</accession>
<dbReference type="Gene3D" id="1.10.3720.10">
    <property type="entry name" value="MetI-like"/>
    <property type="match status" value="1"/>
</dbReference>
<evidence type="ECO:0000256" key="1">
    <source>
        <dbReference type="ARBA" id="ARBA00004141"/>
    </source>
</evidence>
<feature type="transmembrane region" description="Helical" evidence="11">
    <location>
        <begin position="125"/>
        <end position="145"/>
    </location>
</feature>
<feature type="transmembrane region" description="Helical" evidence="11">
    <location>
        <begin position="203"/>
        <end position="226"/>
    </location>
</feature>
<evidence type="ECO:0000256" key="11">
    <source>
        <dbReference type="RuleBase" id="RU363032"/>
    </source>
</evidence>
<dbReference type="SMART" id="SM00382">
    <property type="entry name" value="AAA"/>
    <property type="match status" value="1"/>
</dbReference>
<gene>
    <name evidence="15" type="ORF">J2S90_001801</name>
    <name evidence="16" type="ORF">J2S93_002152</name>
</gene>
<sequence length="620" mass="65037">MIDTSIALPTQAAKVSLFRKLLTNPTGAVSMLVLAIVALAAVLAPVLATHDPGLASLQAVLAKSGPDHVLGADSAGRDVFSRLLFAGQFSLAGALLALVVAVAIGVTGGLVAGYYGGWFDSASSWLTGLLMAMPGIVILLAARAVVGPSMWLSMMIFGVLLSPAYFRLVYACVTAVRNELYVDAARVSGLSDFRIIGRHILTVVRAPVIIQSAMVLGIAIAIQAGLEFLGLGDLNIPTWGSMLNDGFINLYKAPTLVLWPSLVLGVVCIALTLLANAMRDELERSRGPVKRRRKGTAVVDSAEAAAKRGEPAVVHPETPAGAGTASAGEVLLEVTDLGVGYDQPDGSTTHVVNHVGLTVRRGEVHGLVGESGSGKTQTAFSILRLLPQGGRVTGGSIVFDGTDLARLSEKEMTKVRGQRIAYIPQEPMSNLDAAFTIGGQLMEPMRVCLGISKAEARKRALALLAKVGIPNPERTFNAYPHQISGGMAQRVLIAGAVSCEPDLLIADEPTTALDVTVQAEVLDLLRELQDELKMGVILVTHNFGVVADLCDRVTVMQTGRVVETGPVRTIFKDARHPYTRQLLEAILEDAAPRGPLGAAGPRTNGASTDGSLTSLTGVKP</sequence>
<dbReference type="SUPFAM" id="SSF52540">
    <property type="entry name" value="P-loop containing nucleoside triphosphate hydrolases"/>
    <property type="match status" value="1"/>
</dbReference>
<evidence type="ECO:0000256" key="3">
    <source>
        <dbReference type="ARBA" id="ARBA00005417"/>
    </source>
</evidence>
<evidence type="ECO:0000256" key="8">
    <source>
        <dbReference type="ARBA" id="ARBA00022840"/>
    </source>
</evidence>
<evidence type="ECO:0000256" key="6">
    <source>
        <dbReference type="ARBA" id="ARBA00022692"/>
    </source>
</evidence>
<evidence type="ECO:0000256" key="4">
    <source>
        <dbReference type="ARBA" id="ARBA00022448"/>
    </source>
</evidence>
<feature type="domain" description="ABC transmembrane type-1" evidence="14">
    <location>
        <begin position="87"/>
        <end position="275"/>
    </location>
</feature>
<feature type="transmembrane region" description="Helical" evidence="11">
    <location>
        <begin position="257"/>
        <end position="277"/>
    </location>
</feature>
<feature type="transmembrane region" description="Helical" evidence="11">
    <location>
        <begin position="151"/>
        <end position="170"/>
    </location>
</feature>
<dbReference type="PROSITE" id="PS00211">
    <property type="entry name" value="ABC_TRANSPORTER_1"/>
    <property type="match status" value="1"/>
</dbReference>
<dbReference type="Gene3D" id="3.40.50.300">
    <property type="entry name" value="P-loop containing nucleotide triphosphate hydrolases"/>
    <property type="match status" value="1"/>
</dbReference>
<proteinExistence type="inferred from homology"/>
<keyword evidence="9 11" id="KW-1133">Transmembrane helix</keyword>
<dbReference type="Pfam" id="PF00528">
    <property type="entry name" value="BPD_transp_1"/>
    <property type="match status" value="1"/>
</dbReference>
<evidence type="ECO:0000256" key="12">
    <source>
        <dbReference type="SAM" id="MobiDB-lite"/>
    </source>
</evidence>
<keyword evidence="7" id="KW-0547">Nucleotide-binding</keyword>
<dbReference type="InterPro" id="IPR000515">
    <property type="entry name" value="MetI-like"/>
</dbReference>
<dbReference type="PROSITE" id="PS50893">
    <property type="entry name" value="ABC_TRANSPORTER_2"/>
    <property type="match status" value="1"/>
</dbReference>
<dbReference type="GO" id="GO:0005886">
    <property type="term" value="C:plasma membrane"/>
    <property type="evidence" value="ECO:0007669"/>
    <property type="project" value="UniProtKB-SubCell"/>
</dbReference>
<evidence type="ECO:0000256" key="9">
    <source>
        <dbReference type="ARBA" id="ARBA00022989"/>
    </source>
</evidence>
<dbReference type="RefSeq" id="WP_306960757.1">
    <property type="nucleotide sequence ID" value="NZ_JAUSRG010000003.1"/>
</dbReference>
<dbReference type="InterPro" id="IPR035906">
    <property type="entry name" value="MetI-like_sf"/>
</dbReference>
<dbReference type="FunFam" id="3.40.50.300:FF:000016">
    <property type="entry name" value="Oligopeptide ABC transporter ATP-binding component"/>
    <property type="match status" value="1"/>
</dbReference>
<dbReference type="InterPro" id="IPR050388">
    <property type="entry name" value="ABC_Ni/Peptide_Import"/>
</dbReference>
<feature type="compositionally biased region" description="Low complexity" evidence="12">
    <location>
        <begin position="593"/>
        <end position="602"/>
    </location>
</feature>
<name>A0AAW8DH74_9MICC</name>
<evidence type="ECO:0000313" key="17">
    <source>
        <dbReference type="Proteomes" id="UP001230951"/>
    </source>
</evidence>
<evidence type="ECO:0000256" key="10">
    <source>
        <dbReference type="ARBA" id="ARBA00023136"/>
    </source>
</evidence>
<dbReference type="CDD" id="cd03257">
    <property type="entry name" value="ABC_NikE_OppD_transporters"/>
    <property type="match status" value="1"/>
</dbReference>
<evidence type="ECO:0000256" key="2">
    <source>
        <dbReference type="ARBA" id="ARBA00004202"/>
    </source>
</evidence>
<comment type="caution">
    <text evidence="15">The sequence shown here is derived from an EMBL/GenBank/DDBJ whole genome shotgun (WGS) entry which is preliminary data.</text>
</comment>
<dbReference type="InterPro" id="IPR003593">
    <property type="entry name" value="AAA+_ATPase"/>
</dbReference>
<dbReference type="Proteomes" id="UP001242995">
    <property type="component" value="Unassembled WGS sequence"/>
</dbReference>
<dbReference type="PROSITE" id="PS50928">
    <property type="entry name" value="ABC_TM1"/>
    <property type="match status" value="1"/>
</dbReference>
<dbReference type="InterPro" id="IPR025966">
    <property type="entry name" value="OppC_N"/>
</dbReference>
<feature type="transmembrane region" description="Helical" evidence="11">
    <location>
        <begin position="28"/>
        <end position="48"/>
    </location>
</feature>
<dbReference type="InterPro" id="IPR003439">
    <property type="entry name" value="ABC_transporter-like_ATP-bd"/>
</dbReference>
<dbReference type="EMBL" id="JAUSRG010000003">
    <property type="protein sequence ID" value="MDP9904846.1"/>
    <property type="molecule type" value="Genomic_DNA"/>
</dbReference>
<evidence type="ECO:0000256" key="5">
    <source>
        <dbReference type="ARBA" id="ARBA00022475"/>
    </source>
</evidence>
<dbReference type="GO" id="GO:0016887">
    <property type="term" value="F:ATP hydrolysis activity"/>
    <property type="evidence" value="ECO:0007669"/>
    <property type="project" value="InterPro"/>
</dbReference>
<dbReference type="GO" id="GO:0005524">
    <property type="term" value="F:ATP binding"/>
    <property type="evidence" value="ECO:0007669"/>
    <property type="project" value="UniProtKB-KW"/>
</dbReference>
<dbReference type="Pfam" id="PF12911">
    <property type="entry name" value="OppC_N"/>
    <property type="match status" value="1"/>
</dbReference>